<proteinExistence type="predicted"/>
<gene>
    <name evidence="1" type="ORF">F5148DRAFT_17485</name>
</gene>
<protein>
    <submittedName>
        <fullName evidence="1">Vacuolar 14 Fab1-binding region-domain-containing protein</fullName>
    </submittedName>
</protein>
<comment type="caution">
    <text evidence="1">The sequence shown here is derived from an EMBL/GenBank/DDBJ whole genome shotgun (WGS) entry which is preliminary data.</text>
</comment>
<dbReference type="Proteomes" id="UP001207468">
    <property type="component" value="Unassembled WGS sequence"/>
</dbReference>
<keyword evidence="2" id="KW-1185">Reference proteome</keyword>
<dbReference type="EMBL" id="JAGFNK010000010">
    <property type="protein sequence ID" value="KAI9512328.1"/>
    <property type="molecule type" value="Genomic_DNA"/>
</dbReference>
<evidence type="ECO:0000313" key="2">
    <source>
        <dbReference type="Proteomes" id="UP001207468"/>
    </source>
</evidence>
<organism evidence="1 2">
    <name type="scientific">Russula earlei</name>
    <dbReference type="NCBI Taxonomy" id="71964"/>
    <lineage>
        <taxon>Eukaryota</taxon>
        <taxon>Fungi</taxon>
        <taxon>Dikarya</taxon>
        <taxon>Basidiomycota</taxon>
        <taxon>Agaricomycotina</taxon>
        <taxon>Agaricomycetes</taxon>
        <taxon>Russulales</taxon>
        <taxon>Russulaceae</taxon>
        <taxon>Russula</taxon>
    </lineage>
</organism>
<name>A0ACC0UKV8_9AGAM</name>
<evidence type="ECO:0000313" key="1">
    <source>
        <dbReference type="EMBL" id="KAI9512328.1"/>
    </source>
</evidence>
<accession>A0ACC0UKV8</accession>
<sequence length="133" mass="14993">MDRFLELLLVCFSDPENRVRYFAAECLYNIAKLSNGEVLVYFNPIFDALSKLAADPELSVKNRAELLDRLLKDIVAESASCYVPHFPGTEKRRVSENGIVVSHPMTMVQAQDLIAHSPFPFPFPSRSSPIAFM</sequence>
<reference evidence="1" key="1">
    <citation type="submission" date="2021-03" db="EMBL/GenBank/DDBJ databases">
        <title>Evolutionary priming and transition to the ectomycorrhizal habit in an iconic lineage of mushroom-forming fungi: is preadaptation a requirement?</title>
        <authorList>
            <consortium name="DOE Joint Genome Institute"/>
            <person name="Looney B.P."/>
            <person name="Miyauchi S."/>
            <person name="Morin E."/>
            <person name="Drula E."/>
            <person name="Courty P.E."/>
            <person name="Chicoki N."/>
            <person name="Fauchery L."/>
            <person name="Kohler A."/>
            <person name="Kuo A."/>
            <person name="LaButti K."/>
            <person name="Pangilinan J."/>
            <person name="Lipzen A."/>
            <person name="Riley R."/>
            <person name="Andreopoulos W."/>
            <person name="He G."/>
            <person name="Johnson J."/>
            <person name="Barry K.W."/>
            <person name="Grigoriev I.V."/>
            <person name="Nagy L."/>
            <person name="Hibbett D."/>
            <person name="Henrissat B."/>
            <person name="Matheny P.B."/>
            <person name="Labbe J."/>
            <person name="Martin A.F."/>
        </authorList>
    </citation>
    <scope>NUCLEOTIDE SEQUENCE</scope>
    <source>
        <strain evidence="1">BPL698</strain>
    </source>
</reference>